<keyword evidence="1" id="KW-1133">Transmembrane helix</keyword>
<organism evidence="2">
    <name type="scientific">freshwater metagenome</name>
    <dbReference type="NCBI Taxonomy" id="449393"/>
    <lineage>
        <taxon>unclassified sequences</taxon>
        <taxon>metagenomes</taxon>
        <taxon>ecological metagenomes</taxon>
    </lineage>
</organism>
<dbReference type="EMBL" id="CAFBMN010000006">
    <property type="protein sequence ID" value="CAB4897097.1"/>
    <property type="molecule type" value="Genomic_DNA"/>
</dbReference>
<dbReference type="EMBL" id="CAFBPP010000006">
    <property type="protein sequence ID" value="CAB5011976.1"/>
    <property type="molecule type" value="Genomic_DNA"/>
</dbReference>
<feature type="transmembrane region" description="Helical" evidence="1">
    <location>
        <begin position="77"/>
        <end position="94"/>
    </location>
</feature>
<evidence type="ECO:0000313" key="3">
    <source>
        <dbReference type="EMBL" id="CAB4897097.1"/>
    </source>
</evidence>
<feature type="transmembrane region" description="Helical" evidence="1">
    <location>
        <begin position="6"/>
        <end position="23"/>
    </location>
</feature>
<keyword evidence="1" id="KW-0812">Transmembrane</keyword>
<gene>
    <name evidence="2" type="ORF">UFOPK2967_00030</name>
    <name evidence="3" type="ORF">UFOPK3587_00256</name>
    <name evidence="4" type="ORF">UFOPK3984_00248</name>
    <name evidence="5" type="ORF">UFOPK4114_00307</name>
</gene>
<dbReference type="EMBL" id="CAFBOP010000005">
    <property type="protein sequence ID" value="CAB4978638.1"/>
    <property type="molecule type" value="Genomic_DNA"/>
</dbReference>
<dbReference type="EMBL" id="CAFAAC010000001">
    <property type="protein sequence ID" value="CAB4777407.1"/>
    <property type="molecule type" value="Genomic_DNA"/>
</dbReference>
<evidence type="ECO:0000256" key="1">
    <source>
        <dbReference type="SAM" id="Phobius"/>
    </source>
</evidence>
<protein>
    <submittedName>
        <fullName evidence="2">Unannotated protein</fullName>
    </submittedName>
</protein>
<evidence type="ECO:0000313" key="2">
    <source>
        <dbReference type="EMBL" id="CAB4777407.1"/>
    </source>
</evidence>
<dbReference type="AlphaFoldDB" id="A0A6J6W3N4"/>
<evidence type="ECO:0000313" key="4">
    <source>
        <dbReference type="EMBL" id="CAB4978638.1"/>
    </source>
</evidence>
<accession>A0A6J6W3N4</accession>
<sequence>MASGLIYLAIVGMWIAYFVPRWVHSHDEFSGKSVERYKSALRIVASGSGSEVSSSSALNTDLDHESKVAQVLMRRRIVFALLSITLVVTIMQVILNSLPYTYFLLPLTGLIIYVAHIRRQSAATRIQRRRVMQLHRTTAGVSNTNLSQVVTPKVSQEHWVPLSERELTGVVLLPKGTAQDRNVWQPNSVPVPTYVNAPKAFVPKRTIDLTIPGAWSDEQERLANEALSAAAPSRDEVFDQQLADEAVDRLKQNRAANE</sequence>
<keyword evidence="1" id="KW-0472">Membrane</keyword>
<reference evidence="2" key="1">
    <citation type="submission" date="2020-05" db="EMBL/GenBank/DDBJ databases">
        <authorList>
            <person name="Chiriac C."/>
            <person name="Salcher M."/>
            <person name="Ghai R."/>
            <person name="Kavagutti S V."/>
        </authorList>
    </citation>
    <scope>NUCLEOTIDE SEQUENCE</scope>
</reference>
<proteinExistence type="predicted"/>
<feature type="transmembrane region" description="Helical" evidence="1">
    <location>
        <begin position="100"/>
        <end position="118"/>
    </location>
</feature>
<name>A0A6J6W3N4_9ZZZZ</name>
<evidence type="ECO:0000313" key="5">
    <source>
        <dbReference type="EMBL" id="CAB5011976.1"/>
    </source>
</evidence>